<dbReference type="EMBL" id="BRYB01002136">
    <property type="protein sequence ID" value="GMI40233.1"/>
    <property type="molecule type" value="Genomic_DNA"/>
</dbReference>
<dbReference type="Proteomes" id="UP001165060">
    <property type="component" value="Unassembled WGS sequence"/>
</dbReference>
<protein>
    <submittedName>
        <fullName evidence="1">Uncharacterized protein</fullName>
    </submittedName>
</protein>
<sequence>MAAECPFNTWSTEESLPYRDEPVLSFDGDKIYTGFKNEYAADCETCGYSSGQTGMPGDADSEWVRMSGYNFAWNAEVGTREFWEDSSKGWNHKPGWWGSCSYGYERSSYWPPRAKCQIPSDTKFLTESCNKKSQCVTDFTAKYVDVTCAPSNNDINDPQYKCMLDELADVVSPYASTCSCLGFIWCESSDCAGNQCVLSTMDMEKHCKYQDEDPITLPWSTGSCSNCRASDDSCEAFDGATKYGTDSSRVGIAVGAAGLFSAAGVFTLRKVSAKKREAPSKMVELGAGGTGGTV</sequence>
<gene>
    <name evidence="1" type="ORF">TeGR_g10054</name>
</gene>
<organism evidence="1 2">
    <name type="scientific">Tetraparma gracilis</name>
    <dbReference type="NCBI Taxonomy" id="2962635"/>
    <lineage>
        <taxon>Eukaryota</taxon>
        <taxon>Sar</taxon>
        <taxon>Stramenopiles</taxon>
        <taxon>Ochrophyta</taxon>
        <taxon>Bolidophyceae</taxon>
        <taxon>Parmales</taxon>
        <taxon>Triparmaceae</taxon>
        <taxon>Tetraparma</taxon>
    </lineage>
</organism>
<evidence type="ECO:0000313" key="2">
    <source>
        <dbReference type="Proteomes" id="UP001165060"/>
    </source>
</evidence>
<evidence type="ECO:0000313" key="1">
    <source>
        <dbReference type="EMBL" id="GMI40233.1"/>
    </source>
</evidence>
<reference evidence="1 2" key="1">
    <citation type="journal article" date="2023" name="Commun. Biol.">
        <title>Genome analysis of Parmales, the sister group of diatoms, reveals the evolutionary specialization of diatoms from phago-mixotrophs to photoautotrophs.</title>
        <authorList>
            <person name="Ban H."/>
            <person name="Sato S."/>
            <person name="Yoshikawa S."/>
            <person name="Yamada K."/>
            <person name="Nakamura Y."/>
            <person name="Ichinomiya M."/>
            <person name="Sato N."/>
            <person name="Blanc-Mathieu R."/>
            <person name="Endo H."/>
            <person name="Kuwata A."/>
            <person name="Ogata H."/>
        </authorList>
    </citation>
    <scope>NUCLEOTIDE SEQUENCE [LARGE SCALE GENOMIC DNA]</scope>
</reference>
<name>A0ABQ6N437_9STRA</name>
<comment type="caution">
    <text evidence="1">The sequence shown here is derived from an EMBL/GenBank/DDBJ whole genome shotgun (WGS) entry which is preliminary data.</text>
</comment>
<keyword evidence="2" id="KW-1185">Reference proteome</keyword>
<accession>A0ABQ6N437</accession>
<proteinExistence type="predicted"/>